<dbReference type="SUPFAM" id="SSF53187">
    <property type="entry name" value="Zn-dependent exopeptidases"/>
    <property type="match status" value="1"/>
</dbReference>
<accession>A0A848RJL3</accession>
<dbReference type="Pfam" id="PF01546">
    <property type="entry name" value="Peptidase_M20"/>
    <property type="match status" value="1"/>
</dbReference>
<proteinExistence type="predicted"/>
<feature type="binding site" evidence="2">
    <location>
        <position position="140"/>
    </location>
    <ligand>
        <name>Mn(2+)</name>
        <dbReference type="ChEBI" id="CHEBI:29035"/>
        <label>2</label>
    </ligand>
</feature>
<dbReference type="Gene3D" id="3.40.630.10">
    <property type="entry name" value="Zn peptidases"/>
    <property type="match status" value="1"/>
</dbReference>
<dbReference type="Gene3D" id="3.30.70.360">
    <property type="match status" value="1"/>
</dbReference>
<dbReference type="Proteomes" id="UP000568273">
    <property type="component" value="Unassembled WGS sequence"/>
</dbReference>
<dbReference type="GO" id="GO:0050118">
    <property type="term" value="F:N-acetyldiaminopimelate deacetylase activity"/>
    <property type="evidence" value="ECO:0007669"/>
    <property type="project" value="UniProtKB-ARBA"/>
</dbReference>
<dbReference type="GO" id="GO:0019877">
    <property type="term" value="P:diaminopimelate biosynthetic process"/>
    <property type="evidence" value="ECO:0007669"/>
    <property type="project" value="UniProtKB-ARBA"/>
</dbReference>
<feature type="binding site" evidence="2">
    <location>
        <position position="366"/>
    </location>
    <ligand>
        <name>Mn(2+)</name>
        <dbReference type="ChEBI" id="CHEBI:29035"/>
        <label>2</label>
    </ligand>
</feature>
<feature type="domain" description="Peptidase M20 dimerisation" evidence="3">
    <location>
        <begin position="190"/>
        <end position="282"/>
    </location>
</feature>
<keyword evidence="2" id="KW-0464">Manganese</keyword>
<protein>
    <submittedName>
        <fullName evidence="4">Amidohydrolase</fullName>
    </submittedName>
</protein>
<dbReference type="NCBIfam" id="TIGR01891">
    <property type="entry name" value="amidohydrolases"/>
    <property type="match status" value="1"/>
</dbReference>
<comment type="caution">
    <text evidence="4">The sequence shown here is derived from an EMBL/GenBank/DDBJ whole genome shotgun (WGS) entry which is preliminary data.</text>
</comment>
<feature type="binding site" evidence="2">
    <location>
        <position position="167"/>
    </location>
    <ligand>
        <name>Mn(2+)</name>
        <dbReference type="ChEBI" id="CHEBI:29035"/>
        <label>2</label>
    </ligand>
</feature>
<evidence type="ECO:0000256" key="1">
    <source>
        <dbReference type="ARBA" id="ARBA00022801"/>
    </source>
</evidence>
<name>A0A848RJL3_9FIRM</name>
<gene>
    <name evidence="4" type="ORF">HKO22_07935</name>
</gene>
<keyword evidence="5" id="KW-1185">Reference proteome</keyword>
<dbReference type="PANTHER" id="PTHR11014:SF63">
    <property type="entry name" value="METALLOPEPTIDASE, PUTATIVE (AFU_ORTHOLOGUE AFUA_6G09600)-RELATED"/>
    <property type="match status" value="1"/>
</dbReference>
<dbReference type="PANTHER" id="PTHR11014">
    <property type="entry name" value="PEPTIDASE M20 FAMILY MEMBER"/>
    <property type="match status" value="1"/>
</dbReference>
<dbReference type="InterPro" id="IPR036264">
    <property type="entry name" value="Bact_exopeptidase_dim_dom"/>
</dbReference>
<feature type="binding site" evidence="2">
    <location>
        <position position="104"/>
    </location>
    <ligand>
        <name>Mn(2+)</name>
        <dbReference type="ChEBI" id="CHEBI:29035"/>
        <label>2</label>
    </ligand>
</feature>
<dbReference type="SUPFAM" id="SSF55031">
    <property type="entry name" value="Bacterial exopeptidase dimerisation domain"/>
    <property type="match status" value="1"/>
</dbReference>
<evidence type="ECO:0000259" key="3">
    <source>
        <dbReference type="Pfam" id="PF07687"/>
    </source>
</evidence>
<feature type="binding site" evidence="2">
    <location>
        <position position="106"/>
    </location>
    <ligand>
        <name>Mn(2+)</name>
        <dbReference type="ChEBI" id="CHEBI:29035"/>
        <label>2</label>
    </ligand>
</feature>
<evidence type="ECO:0000313" key="5">
    <source>
        <dbReference type="Proteomes" id="UP000568273"/>
    </source>
</evidence>
<organism evidence="4 5">
    <name type="scientific">Peptoniphilus faecalis</name>
    <dbReference type="NCBI Taxonomy" id="2731255"/>
    <lineage>
        <taxon>Bacteria</taxon>
        <taxon>Bacillati</taxon>
        <taxon>Bacillota</taxon>
        <taxon>Tissierellia</taxon>
        <taxon>Tissierellales</taxon>
        <taxon>Peptoniphilaceae</taxon>
        <taxon>Peptoniphilus</taxon>
    </lineage>
</organism>
<dbReference type="FunFam" id="3.30.70.360:FF:000001">
    <property type="entry name" value="N-acetyldiaminopimelate deacetylase"/>
    <property type="match status" value="1"/>
</dbReference>
<keyword evidence="1" id="KW-0378">Hydrolase</keyword>
<sequence length="395" mass="44111">MMKLYQIKKEIELNINKFIEIRRYLHRNPELSMKEYNTTDYIIKKLQEFGLTEIKKINSTGVVAVIRGKSKKCVAVRADIDALPMKEENDLDFKSVNTGVMHACGHDVHITSLLGCAYILNKFKEDLDGSVKLIFQPAEEIGQGAKYMIENGALSNEPIPKAIFGLHVWPKIEAGKIYHRHGKMCACSDTFDIVIRGKSGHAAHPENSVDPIMILGNLICAIQNILSRETDPLEQGVITVSAIHAGDAYNTIPDEVSIKGAIRALSEDTRIFLHDRLREIAKGVCETFRASCEVNIHFGTPVSFNEDFVSNIIEESIIKYLGDENYIYNPNPSMGSEDFAYYGQVIPAAMYRLGTGFKNTNNAPLHSSKLLINEDALFNGVLSMVVIAFNLLEKL</sequence>
<dbReference type="GO" id="GO:0046872">
    <property type="term" value="F:metal ion binding"/>
    <property type="evidence" value="ECO:0007669"/>
    <property type="project" value="UniProtKB-KW"/>
</dbReference>
<evidence type="ECO:0000256" key="2">
    <source>
        <dbReference type="PIRSR" id="PIRSR005962-1"/>
    </source>
</evidence>
<dbReference type="AlphaFoldDB" id="A0A848RJL3"/>
<evidence type="ECO:0000313" key="4">
    <source>
        <dbReference type="EMBL" id="NMW85663.1"/>
    </source>
</evidence>
<dbReference type="InterPro" id="IPR002933">
    <property type="entry name" value="Peptidase_M20"/>
</dbReference>
<dbReference type="InterPro" id="IPR011650">
    <property type="entry name" value="Peptidase_M20_dimer"/>
</dbReference>
<dbReference type="RefSeq" id="WP_169969823.1">
    <property type="nucleotide sequence ID" value="NZ_JABDSR010000010.1"/>
</dbReference>
<reference evidence="4" key="1">
    <citation type="submission" date="2020-04" db="EMBL/GenBank/DDBJ databases">
        <title>Peptoniphilus sp. nov. isolated from swine feces.</title>
        <authorList>
            <person name="Ryu S.W."/>
        </authorList>
    </citation>
    <scope>NUCLEOTIDE SEQUENCE [LARGE SCALE GENOMIC DNA]</scope>
    <source>
        <strain evidence="4">AGMB00490</strain>
    </source>
</reference>
<dbReference type="EMBL" id="JABDSR010000010">
    <property type="protein sequence ID" value="NMW85663.1"/>
    <property type="molecule type" value="Genomic_DNA"/>
</dbReference>
<comment type="cofactor">
    <cofactor evidence="2">
        <name>Mn(2+)</name>
        <dbReference type="ChEBI" id="CHEBI:29035"/>
    </cofactor>
    <text evidence="2">The Mn(2+) ion enhances activity.</text>
</comment>
<dbReference type="InterPro" id="IPR017439">
    <property type="entry name" value="Amidohydrolase"/>
</dbReference>
<dbReference type="PIRSF" id="PIRSF005962">
    <property type="entry name" value="Pept_M20D_amidohydro"/>
    <property type="match status" value="1"/>
</dbReference>
<keyword evidence="2" id="KW-0479">Metal-binding</keyword>
<dbReference type="Pfam" id="PF07687">
    <property type="entry name" value="M20_dimer"/>
    <property type="match status" value="1"/>
</dbReference>
<dbReference type="CDD" id="cd03886">
    <property type="entry name" value="M20_Acy1"/>
    <property type="match status" value="1"/>
</dbReference>